<organism evidence="1 2">
    <name type="scientific">Streptomyces yanii</name>
    <dbReference type="NCBI Taxonomy" id="78510"/>
    <lineage>
        <taxon>Bacteria</taxon>
        <taxon>Bacillati</taxon>
        <taxon>Actinomycetota</taxon>
        <taxon>Actinomycetes</taxon>
        <taxon>Kitasatosporales</taxon>
        <taxon>Streptomycetaceae</taxon>
        <taxon>Streptomyces</taxon>
    </lineage>
</organism>
<proteinExistence type="predicted"/>
<dbReference type="CDD" id="cd01081">
    <property type="entry name" value="Aldose_epim"/>
    <property type="match status" value="1"/>
</dbReference>
<comment type="caution">
    <text evidence="1">The sequence shown here is derived from an EMBL/GenBank/DDBJ whole genome shotgun (WGS) entry which is preliminary data.</text>
</comment>
<dbReference type="RefSeq" id="WP_345513275.1">
    <property type="nucleotide sequence ID" value="NZ_BAAAXD010000021.1"/>
</dbReference>
<reference evidence="1 2" key="1">
    <citation type="submission" date="2024-09" db="EMBL/GenBank/DDBJ databases">
        <authorList>
            <person name="Sun Q."/>
            <person name="Mori K."/>
        </authorList>
    </citation>
    <scope>NUCLEOTIDE SEQUENCE [LARGE SCALE GENOMIC DNA]</scope>
    <source>
        <strain evidence="1 2">JCM 3331</strain>
    </source>
</reference>
<dbReference type="InterPro" id="IPR011013">
    <property type="entry name" value="Gal_mutarotase_sf_dom"/>
</dbReference>
<sequence length="316" mass="34032">MTSSVRLHGDHLSVEVRPGKGADITSVTERTSGIDVLWRTPWGRRDLAGAPVTGDSQTDWLARYGGGWQQLVPNAGAERTVDGVRRGYHGEAAVVAWRVESANEAEVRLATDLITAPLSLTRSLRLDGPALHVRDTVHNTSREPVPVMWVQHPGFGAPFIDEHCTITAAARTVLTDAEQPGTVLPPDVRAAFPLAPTVDGDVLDLRQCPGPDSGRAVFACLTDFRTGSFALESPSAGFGIRVEWDASVLPHAWLWQECHASSGFPWYRRAYVVAIEPANVLPGDPSPACPTRGQAPLLPAGTSWTSDITLSITDLR</sequence>
<evidence type="ECO:0000313" key="2">
    <source>
        <dbReference type="Proteomes" id="UP001589710"/>
    </source>
</evidence>
<dbReference type="Pfam" id="PF14486">
    <property type="entry name" value="DUF4432"/>
    <property type="match status" value="1"/>
</dbReference>
<protein>
    <submittedName>
        <fullName evidence="1">Aldose 1-epimerase</fullName>
    </submittedName>
</protein>
<dbReference type="SUPFAM" id="SSF74650">
    <property type="entry name" value="Galactose mutarotase-like"/>
    <property type="match status" value="1"/>
</dbReference>
<gene>
    <name evidence="1" type="ORF">ACFFTL_07900</name>
</gene>
<dbReference type="InterPro" id="IPR014718">
    <property type="entry name" value="GH-type_carb-bd"/>
</dbReference>
<dbReference type="InterPro" id="IPR027839">
    <property type="entry name" value="DUF4432"/>
</dbReference>
<dbReference type="Gene3D" id="2.70.98.10">
    <property type="match status" value="1"/>
</dbReference>
<dbReference type="Proteomes" id="UP001589710">
    <property type="component" value="Unassembled WGS sequence"/>
</dbReference>
<accession>A0ABV5R314</accession>
<keyword evidence="2" id="KW-1185">Reference proteome</keyword>
<name>A0ABV5R314_9ACTN</name>
<dbReference type="EMBL" id="JBHMCG010000036">
    <property type="protein sequence ID" value="MFB9572246.1"/>
    <property type="molecule type" value="Genomic_DNA"/>
</dbReference>
<evidence type="ECO:0000313" key="1">
    <source>
        <dbReference type="EMBL" id="MFB9572246.1"/>
    </source>
</evidence>